<dbReference type="EnsemblMetazoa" id="GPPI012456-RA">
    <property type="protein sequence ID" value="GPPI012456-PA"/>
    <property type="gene ID" value="GPPI012456"/>
</dbReference>
<sequence length="200" mass="21401">MTIKGPDDKGAAATLPSIATTIDDTRGTSQLAAPFGRVFPVAIDARPVIEVVSKWGLNRPESRISATVIVTGRRVTATAQKPWHARSKERVRLADGTVLETSGAFTCPVRFGDRATHLYLVVMPGAAEPLLMGYNSLRALGAKLQCASKAATCQPNETPTRASIGELVAKTMKNQTRHSINAPHGSPQTAKDDHHTTERP</sequence>
<evidence type="ECO:0000313" key="3">
    <source>
        <dbReference type="Proteomes" id="UP000092460"/>
    </source>
</evidence>
<name>A0A1B0AXY5_9MUSC</name>
<dbReference type="AlphaFoldDB" id="A0A1B0AXY5"/>
<evidence type="ECO:0000313" key="2">
    <source>
        <dbReference type="EnsemblMetazoa" id="GPPI012456-PA"/>
    </source>
</evidence>
<evidence type="ECO:0000256" key="1">
    <source>
        <dbReference type="SAM" id="MobiDB-lite"/>
    </source>
</evidence>
<dbReference type="VEuPathDB" id="VectorBase:GPPI012456"/>
<organism evidence="2 3">
    <name type="scientific">Glossina palpalis gambiensis</name>
    <dbReference type="NCBI Taxonomy" id="67801"/>
    <lineage>
        <taxon>Eukaryota</taxon>
        <taxon>Metazoa</taxon>
        <taxon>Ecdysozoa</taxon>
        <taxon>Arthropoda</taxon>
        <taxon>Hexapoda</taxon>
        <taxon>Insecta</taxon>
        <taxon>Pterygota</taxon>
        <taxon>Neoptera</taxon>
        <taxon>Endopterygota</taxon>
        <taxon>Diptera</taxon>
        <taxon>Brachycera</taxon>
        <taxon>Muscomorpha</taxon>
        <taxon>Hippoboscoidea</taxon>
        <taxon>Glossinidae</taxon>
        <taxon>Glossina</taxon>
    </lineage>
</organism>
<reference evidence="2" key="2">
    <citation type="submission" date="2020-05" db="UniProtKB">
        <authorList>
            <consortium name="EnsemblMetazoa"/>
        </authorList>
    </citation>
    <scope>IDENTIFICATION</scope>
    <source>
        <strain evidence="2">IAEA</strain>
    </source>
</reference>
<proteinExistence type="predicted"/>
<feature type="compositionally biased region" description="Basic and acidic residues" evidence="1">
    <location>
        <begin position="190"/>
        <end position="200"/>
    </location>
</feature>
<feature type="region of interest" description="Disordered" evidence="1">
    <location>
        <begin position="173"/>
        <end position="200"/>
    </location>
</feature>
<dbReference type="EMBL" id="JXJN01005454">
    <property type="status" value="NOT_ANNOTATED_CDS"/>
    <property type="molecule type" value="Genomic_DNA"/>
</dbReference>
<reference evidence="3" key="1">
    <citation type="submission" date="2015-01" db="EMBL/GenBank/DDBJ databases">
        <authorList>
            <person name="Aksoy S."/>
            <person name="Warren W."/>
            <person name="Wilson R.K."/>
        </authorList>
    </citation>
    <scope>NUCLEOTIDE SEQUENCE [LARGE SCALE GENOMIC DNA]</scope>
    <source>
        <strain evidence="3">IAEA</strain>
    </source>
</reference>
<dbReference type="Proteomes" id="UP000092460">
    <property type="component" value="Unassembled WGS sequence"/>
</dbReference>
<keyword evidence="3" id="KW-1185">Reference proteome</keyword>
<accession>A0A1B0AXY5</accession>
<protein>
    <submittedName>
        <fullName evidence="2">Uncharacterized protein</fullName>
    </submittedName>
</protein>